<accession>A0ABZ1C8B4</accession>
<feature type="transmembrane region" description="Helical" evidence="3">
    <location>
        <begin position="359"/>
        <end position="381"/>
    </location>
</feature>
<dbReference type="Proteomes" id="UP000738431">
    <property type="component" value="Chromosome"/>
</dbReference>
<dbReference type="PANTHER" id="PTHR10422:SF40">
    <property type="entry name" value="CYTOCHROME C OXIDASE SUBUNIT I"/>
    <property type="match status" value="1"/>
</dbReference>
<dbReference type="Pfam" id="PF00115">
    <property type="entry name" value="COX1"/>
    <property type="match status" value="1"/>
</dbReference>
<gene>
    <name evidence="5" type="ORF">K1X11_017195</name>
</gene>
<sequence length="574" mass="62181">MSSSATLSAPGPASLSAPGAKARPCDTTGLKVCLGAQQFIKLNAVSAVVFLLLGGIAAILLALTRWQAVHLLRVDWFYRILTFHGLNMLIFWILFFEIAILYFACTVPLNSKLFSRKVAWLSFGMMLTGAVMTNVVILQGKADVLMTSYLPLLAHPLFYLGIILMAVGTLVGVYNFFATLYIARRDKTYEGSVPLVTFGATAAAIIAVVTLLHGAIVMVPTFLFSLGWIAEPDPMWYRMIWWGLGHQSQQVNVCAMVSVWYLIGQLATGAKPVNETVCRGAFVLYILFINLASAHHLLVDPGVGATWKIWNTSYAMYLAVLASMIHGFTVPASVEMAMRAKGHVKGLFGWVSALPWRNPAFSAALLSVLIFGFVGGITGVTLGTQQINIIAHNTLRITGHFHATVVGGTTLAFMGLAYYVIPLIFRRDFIWRSAARVQPWLFGGGILAVSLGMSFAGSLGVARRVYDIEHSGIYGPAAHLFLGIMGIGAIVAVTGLFLFVILCVGTLLFGKSNAGRAMADWGVAETLPNAPGEALLEDHWAMRGTIVLTAVFLASFAVYYFANWKALADVWPVR</sequence>
<dbReference type="InterPro" id="IPR000883">
    <property type="entry name" value="Cyt_C_Oxase_1"/>
</dbReference>
<proteinExistence type="predicted"/>
<dbReference type="Gene3D" id="1.20.210.10">
    <property type="entry name" value="Cytochrome c oxidase-like, subunit I domain"/>
    <property type="match status" value="1"/>
</dbReference>
<evidence type="ECO:0000256" key="3">
    <source>
        <dbReference type="SAM" id="Phobius"/>
    </source>
</evidence>
<dbReference type="RefSeq" id="WP_221033233.1">
    <property type="nucleotide sequence ID" value="NZ_CP139781.1"/>
</dbReference>
<keyword evidence="3" id="KW-0812">Transmembrane</keyword>
<organism evidence="5 6">
    <name type="scientific">Actomonas aquatica</name>
    <dbReference type="NCBI Taxonomy" id="2866162"/>
    <lineage>
        <taxon>Bacteria</taxon>
        <taxon>Pseudomonadati</taxon>
        <taxon>Verrucomicrobiota</taxon>
        <taxon>Opitutia</taxon>
        <taxon>Opitutales</taxon>
        <taxon>Opitutaceae</taxon>
        <taxon>Actomonas</taxon>
    </lineage>
</organism>
<keyword evidence="1" id="KW-0249">Electron transport</keyword>
<evidence type="ECO:0000256" key="2">
    <source>
        <dbReference type="SAM" id="MobiDB-lite"/>
    </source>
</evidence>
<feature type="transmembrane region" description="Helical" evidence="3">
    <location>
        <begin position="401"/>
        <end position="425"/>
    </location>
</feature>
<feature type="transmembrane region" description="Helical" evidence="3">
    <location>
        <begin position="314"/>
        <end position="338"/>
    </location>
</feature>
<dbReference type="InterPro" id="IPR023616">
    <property type="entry name" value="Cyt_c_oxase-like_su1_dom"/>
</dbReference>
<keyword evidence="1" id="KW-0679">Respiratory chain</keyword>
<dbReference type="EMBL" id="CP139781">
    <property type="protein sequence ID" value="WRQ86550.1"/>
    <property type="molecule type" value="Genomic_DNA"/>
</dbReference>
<dbReference type="PRINTS" id="PR01165">
    <property type="entry name" value="CYCOXIDASEI"/>
</dbReference>
<feature type="transmembrane region" description="Helical" evidence="3">
    <location>
        <begin position="195"/>
        <end position="219"/>
    </location>
</feature>
<evidence type="ECO:0000259" key="4">
    <source>
        <dbReference type="PROSITE" id="PS50855"/>
    </source>
</evidence>
<feature type="domain" description="Cytochrome oxidase subunit I profile" evidence="4">
    <location>
        <begin position="45"/>
        <end position="528"/>
    </location>
</feature>
<dbReference type="PANTHER" id="PTHR10422">
    <property type="entry name" value="CYTOCHROME C OXIDASE SUBUNIT 1"/>
    <property type="match status" value="1"/>
</dbReference>
<reference evidence="5 6" key="2">
    <citation type="submission" date="2023-12" db="EMBL/GenBank/DDBJ databases">
        <title>Description of an unclassified Opitutus bacterium of Verrucomicrobiota.</title>
        <authorList>
            <person name="Zhang D.-F."/>
        </authorList>
    </citation>
    <scope>NUCLEOTIDE SEQUENCE [LARGE SCALE GENOMIC DNA]</scope>
    <source>
        <strain evidence="5 6">WL0086</strain>
    </source>
</reference>
<feature type="transmembrane region" description="Helical" evidence="3">
    <location>
        <begin position="276"/>
        <end position="294"/>
    </location>
</feature>
<evidence type="ECO:0000313" key="6">
    <source>
        <dbReference type="Proteomes" id="UP000738431"/>
    </source>
</evidence>
<feature type="transmembrane region" description="Helical" evidence="3">
    <location>
        <begin position="44"/>
        <end position="66"/>
    </location>
</feature>
<feature type="transmembrane region" description="Helical" evidence="3">
    <location>
        <begin position="545"/>
        <end position="562"/>
    </location>
</feature>
<feature type="transmembrane region" description="Helical" evidence="3">
    <location>
        <begin position="118"/>
        <end position="137"/>
    </location>
</feature>
<feature type="transmembrane region" description="Helical" evidence="3">
    <location>
        <begin position="437"/>
        <end position="460"/>
    </location>
</feature>
<reference evidence="5 6" key="1">
    <citation type="submission" date="2021-08" db="EMBL/GenBank/DDBJ databases">
        <authorList>
            <person name="Zhang D."/>
            <person name="Zhang A."/>
            <person name="Wang L."/>
        </authorList>
    </citation>
    <scope>NUCLEOTIDE SEQUENCE [LARGE SCALE GENOMIC DNA]</scope>
    <source>
        <strain evidence="5 6">WL0086</strain>
    </source>
</reference>
<feature type="transmembrane region" description="Helical" evidence="3">
    <location>
        <begin position="157"/>
        <end position="183"/>
    </location>
</feature>
<dbReference type="InterPro" id="IPR036927">
    <property type="entry name" value="Cyt_c_oxase-like_su1_sf"/>
</dbReference>
<dbReference type="SUPFAM" id="SSF81442">
    <property type="entry name" value="Cytochrome c oxidase subunit I-like"/>
    <property type="match status" value="1"/>
</dbReference>
<keyword evidence="6" id="KW-1185">Reference proteome</keyword>
<feature type="region of interest" description="Disordered" evidence="2">
    <location>
        <begin position="1"/>
        <end position="20"/>
    </location>
</feature>
<name>A0ABZ1C8B4_9BACT</name>
<keyword evidence="3" id="KW-1133">Transmembrane helix</keyword>
<feature type="transmembrane region" description="Helical" evidence="3">
    <location>
        <begin position="480"/>
        <end position="509"/>
    </location>
</feature>
<dbReference type="PROSITE" id="PS50855">
    <property type="entry name" value="COX1"/>
    <property type="match status" value="1"/>
</dbReference>
<evidence type="ECO:0000256" key="1">
    <source>
        <dbReference type="ARBA" id="ARBA00022660"/>
    </source>
</evidence>
<protein>
    <submittedName>
        <fullName evidence="5">Cbb3-type cytochrome c oxidase subunit I</fullName>
    </submittedName>
</protein>
<evidence type="ECO:0000313" key="5">
    <source>
        <dbReference type="EMBL" id="WRQ86550.1"/>
    </source>
</evidence>
<feature type="transmembrane region" description="Helical" evidence="3">
    <location>
        <begin position="86"/>
        <end position="106"/>
    </location>
</feature>
<keyword evidence="3" id="KW-0472">Membrane</keyword>
<keyword evidence="1" id="KW-0813">Transport</keyword>